<feature type="compositionally biased region" description="Basic and acidic residues" evidence="1">
    <location>
        <begin position="201"/>
        <end position="210"/>
    </location>
</feature>
<comment type="caution">
    <text evidence="3">The sequence shown here is derived from an EMBL/GenBank/DDBJ whole genome shotgun (WGS) entry which is preliminary data.</text>
</comment>
<evidence type="ECO:0000259" key="2">
    <source>
        <dbReference type="Pfam" id="PF13643"/>
    </source>
</evidence>
<dbReference type="Pfam" id="PF13643">
    <property type="entry name" value="DUF4145"/>
    <property type="match status" value="1"/>
</dbReference>
<accession>A0A0S7WQ70</accession>
<reference evidence="3 4" key="1">
    <citation type="journal article" date="2015" name="Microbiome">
        <title>Genomic resolution of linkages in carbon, nitrogen, and sulfur cycling among widespread estuary sediment bacteria.</title>
        <authorList>
            <person name="Baker B.J."/>
            <person name="Lazar C.S."/>
            <person name="Teske A.P."/>
            <person name="Dick G.J."/>
        </authorList>
    </citation>
    <scope>NUCLEOTIDE SEQUENCE [LARGE SCALE GENOMIC DNA]</scope>
    <source>
        <strain evidence="3">DG_24</strain>
    </source>
</reference>
<feature type="domain" description="DUF4145" evidence="2">
    <location>
        <begin position="78"/>
        <end position="165"/>
    </location>
</feature>
<evidence type="ECO:0000313" key="3">
    <source>
        <dbReference type="EMBL" id="KPJ52294.1"/>
    </source>
</evidence>
<sequence>MTEWKNLSTLSPRKFTCSYCGSHVRSDRGYLTGTPSRHIRICPNCNNPTYFEGDRQTPAPPLGNRVSNVPAEIDSLYNEARACAAARAYTAAVLACRKLITIIAVEQGALKGKSFLECVEFLADRNFIPPNGRIWLHYIRTRGSEAAHDLSLMTEDDANNLITFAEMLLRFIYEFPARVTSSPPSFFAADHPPRRPVPVGDRPHSDATGH</sequence>
<dbReference type="InterPro" id="IPR025285">
    <property type="entry name" value="DUF4145"/>
</dbReference>
<gene>
    <name evidence="3" type="ORF">AMJ39_08170</name>
</gene>
<protein>
    <recommendedName>
        <fullName evidence="2">DUF4145 domain-containing protein</fullName>
    </recommendedName>
</protein>
<dbReference type="EMBL" id="LIZS01000066">
    <property type="protein sequence ID" value="KPJ52294.1"/>
    <property type="molecule type" value="Genomic_DNA"/>
</dbReference>
<organism evidence="3 4">
    <name type="scientific">candidate division TA06 bacterium DG_24</name>
    <dbReference type="NCBI Taxonomy" id="1703770"/>
    <lineage>
        <taxon>Bacteria</taxon>
        <taxon>Bacteria division TA06</taxon>
    </lineage>
</organism>
<proteinExistence type="predicted"/>
<dbReference type="AlphaFoldDB" id="A0A0S7WQ70"/>
<name>A0A0S7WQ70_UNCT6</name>
<dbReference type="Proteomes" id="UP000052008">
    <property type="component" value="Unassembled WGS sequence"/>
</dbReference>
<evidence type="ECO:0000313" key="4">
    <source>
        <dbReference type="Proteomes" id="UP000052008"/>
    </source>
</evidence>
<feature type="region of interest" description="Disordered" evidence="1">
    <location>
        <begin position="186"/>
        <end position="210"/>
    </location>
</feature>
<evidence type="ECO:0000256" key="1">
    <source>
        <dbReference type="SAM" id="MobiDB-lite"/>
    </source>
</evidence>